<protein>
    <submittedName>
        <fullName evidence="1">Uncharacterized protein</fullName>
    </submittedName>
</protein>
<accession>A0AAE1J7G1</accession>
<dbReference type="EMBL" id="JAWXYG010000009">
    <property type="protein sequence ID" value="KAK4263024.1"/>
    <property type="molecule type" value="Genomic_DNA"/>
</dbReference>
<sequence>MDLSLIPESLLSLPSLIFCNTLNSQALPNCGFSNMHHILPSTHSQISKPCYATSSLEVLKSMLVMQVSGSSLVLWQVNAYLEAEIQTPESKLDL</sequence>
<dbReference type="Proteomes" id="UP001293593">
    <property type="component" value="Unassembled WGS sequence"/>
</dbReference>
<evidence type="ECO:0000313" key="1">
    <source>
        <dbReference type="EMBL" id="KAK4263024.1"/>
    </source>
</evidence>
<keyword evidence="2" id="KW-1185">Reference proteome</keyword>
<comment type="caution">
    <text evidence="1">The sequence shown here is derived from an EMBL/GenBank/DDBJ whole genome shotgun (WGS) entry which is preliminary data.</text>
</comment>
<organism evidence="1 2">
    <name type="scientific">Acacia crassicarpa</name>
    <name type="common">northern wattle</name>
    <dbReference type="NCBI Taxonomy" id="499986"/>
    <lineage>
        <taxon>Eukaryota</taxon>
        <taxon>Viridiplantae</taxon>
        <taxon>Streptophyta</taxon>
        <taxon>Embryophyta</taxon>
        <taxon>Tracheophyta</taxon>
        <taxon>Spermatophyta</taxon>
        <taxon>Magnoliopsida</taxon>
        <taxon>eudicotyledons</taxon>
        <taxon>Gunneridae</taxon>
        <taxon>Pentapetalae</taxon>
        <taxon>rosids</taxon>
        <taxon>fabids</taxon>
        <taxon>Fabales</taxon>
        <taxon>Fabaceae</taxon>
        <taxon>Caesalpinioideae</taxon>
        <taxon>mimosoid clade</taxon>
        <taxon>Acacieae</taxon>
        <taxon>Acacia</taxon>
    </lineage>
</organism>
<dbReference type="AlphaFoldDB" id="A0AAE1J7G1"/>
<reference evidence="1" key="1">
    <citation type="submission" date="2023-10" db="EMBL/GenBank/DDBJ databases">
        <title>Chromosome-level genome of the transformable northern wattle, Acacia crassicarpa.</title>
        <authorList>
            <person name="Massaro I."/>
            <person name="Sinha N.R."/>
            <person name="Poethig S."/>
            <person name="Leichty A.R."/>
        </authorList>
    </citation>
    <scope>NUCLEOTIDE SEQUENCE</scope>
    <source>
        <strain evidence="1">Acra3RX</strain>
        <tissue evidence="1">Leaf</tissue>
    </source>
</reference>
<proteinExistence type="predicted"/>
<evidence type="ECO:0000313" key="2">
    <source>
        <dbReference type="Proteomes" id="UP001293593"/>
    </source>
</evidence>
<gene>
    <name evidence="1" type="ORF">QN277_028504</name>
</gene>
<name>A0AAE1J7G1_9FABA</name>